<dbReference type="InterPro" id="IPR001680">
    <property type="entry name" value="WD40_rpt"/>
</dbReference>
<dbReference type="InterPro" id="IPR011044">
    <property type="entry name" value="Quino_amine_DH_bsu"/>
</dbReference>
<evidence type="ECO:0000256" key="2">
    <source>
        <dbReference type="ARBA" id="ARBA00022737"/>
    </source>
</evidence>
<evidence type="ECO:0000256" key="1">
    <source>
        <dbReference type="ARBA" id="ARBA00022574"/>
    </source>
</evidence>
<dbReference type="InterPro" id="IPR050505">
    <property type="entry name" value="WDR55/POC1"/>
</dbReference>
<keyword evidence="1 3" id="KW-0853">WD repeat</keyword>
<dbReference type="SMART" id="SM00320">
    <property type="entry name" value="WD40"/>
    <property type="match status" value="4"/>
</dbReference>
<evidence type="ECO:0000313" key="5">
    <source>
        <dbReference type="Proteomes" id="UP001500936"/>
    </source>
</evidence>
<dbReference type="Gene3D" id="2.130.10.10">
    <property type="entry name" value="YVTN repeat-like/Quinoprotein amine dehydrogenase"/>
    <property type="match status" value="3"/>
</dbReference>
<evidence type="ECO:0000313" key="4">
    <source>
        <dbReference type="EMBL" id="GAA4418881.1"/>
    </source>
</evidence>
<dbReference type="InterPro" id="IPR011047">
    <property type="entry name" value="Quinoprotein_ADH-like_sf"/>
</dbReference>
<comment type="caution">
    <text evidence="4">The sequence shown here is derived from an EMBL/GenBank/DDBJ whole genome shotgun (WGS) entry which is preliminary data.</text>
</comment>
<dbReference type="Proteomes" id="UP001500936">
    <property type="component" value="Unassembled WGS sequence"/>
</dbReference>
<accession>A0ABP8KYU1</accession>
<proteinExistence type="predicted"/>
<feature type="repeat" description="WD" evidence="3">
    <location>
        <begin position="17"/>
        <end position="57"/>
    </location>
</feature>
<dbReference type="PROSITE" id="PS50082">
    <property type="entry name" value="WD_REPEATS_2"/>
    <property type="match status" value="1"/>
</dbReference>
<dbReference type="EMBL" id="BAABHB010000017">
    <property type="protein sequence ID" value="GAA4418881.1"/>
    <property type="molecule type" value="Genomic_DNA"/>
</dbReference>
<dbReference type="SUPFAM" id="SSF50969">
    <property type="entry name" value="YVTN repeat-like/Quinoprotein amine dehydrogenase"/>
    <property type="match status" value="1"/>
</dbReference>
<dbReference type="SUPFAM" id="SSF50998">
    <property type="entry name" value="Quinoprotein alcohol dehydrogenase-like"/>
    <property type="match status" value="1"/>
</dbReference>
<name>A0ABP8KYU1_9BACT</name>
<gene>
    <name evidence="4" type="ORF">GCM10023187_52730</name>
</gene>
<dbReference type="PANTHER" id="PTHR44019">
    <property type="entry name" value="WD REPEAT-CONTAINING PROTEIN 55"/>
    <property type="match status" value="1"/>
</dbReference>
<dbReference type="RefSeq" id="WP_345271058.1">
    <property type="nucleotide sequence ID" value="NZ_BAABHB010000017.1"/>
</dbReference>
<organism evidence="4 5">
    <name type="scientific">Nibrella viscosa</name>
    <dbReference type="NCBI Taxonomy" id="1084524"/>
    <lineage>
        <taxon>Bacteria</taxon>
        <taxon>Pseudomonadati</taxon>
        <taxon>Bacteroidota</taxon>
        <taxon>Cytophagia</taxon>
        <taxon>Cytophagales</taxon>
        <taxon>Spirosomataceae</taxon>
        <taxon>Nibrella</taxon>
    </lineage>
</organism>
<keyword evidence="2" id="KW-0677">Repeat</keyword>
<dbReference type="Pfam" id="PF00400">
    <property type="entry name" value="WD40"/>
    <property type="match status" value="2"/>
</dbReference>
<sequence>MHTTAGIEKIDLSATPIAGHLDSINALALSSDGQWLATAGLDGIKVWELATGRVLRTLTIGHSIHQYIQMYHLSFSPDNKQLYFAFDNGWEEVNISSWEVATGQLIDTIVLPEALQPGSPHDYGWVNGHLAVLWWDEEKHTIYNIKTWQVLFSVPASEQTSQWPVYLSPDGATLIVHDRMNQTLTYLALQTGQEIAHYPFEHDFINAFALSSKGNLLAVVETRSNRAIQVIDVETGYIQVSIPLVDGDYVNRVCLRSDGQMLVGCGSRGQLKMWDTASAQLVWECTGILTDRFPNCLAINGQQLAIGMDSYSHTMVWDAQQGSLLFDIYYDDERDPYDKVDGVGFDEAGNRLIFIGRGRVYIIDTQSGQELKKQSFRLADVGYNDSFPESAYFPPESNQVVTTYENGTIAWWDINVGPVLYPSKPPYKGLIYPDPLRTIAAHSKVLVGEQWLGGIASLCFSTDGSQLYSAGLYDRQLKHWHVANTQLLNAVALAQIPAQVYAIHQSHYLVVMLVSNTVEIRHADTFELLAVHENVGFYTDALFTPLLTPDGRFEIYPYWRCFFVRQRGEANNLGTFAAHKD</sequence>
<dbReference type="InterPro" id="IPR015943">
    <property type="entry name" value="WD40/YVTN_repeat-like_dom_sf"/>
</dbReference>
<dbReference type="PANTHER" id="PTHR44019:SF8">
    <property type="entry name" value="POC1 CENTRIOLAR PROTEIN HOMOLOG"/>
    <property type="match status" value="1"/>
</dbReference>
<reference evidence="5" key="1">
    <citation type="journal article" date="2019" name="Int. J. Syst. Evol. Microbiol.">
        <title>The Global Catalogue of Microorganisms (GCM) 10K type strain sequencing project: providing services to taxonomists for standard genome sequencing and annotation.</title>
        <authorList>
            <consortium name="The Broad Institute Genomics Platform"/>
            <consortium name="The Broad Institute Genome Sequencing Center for Infectious Disease"/>
            <person name="Wu L."/>
            <person name="Ma J."/>
        </authorList>
    </citation>
    <scope>NUCLEOTIDE SEQUENCE [LARGE SCALE GENOMIC DNA]</scope>
    <source>
        <strain evidence="5">JCM 17925</strain>
    </source>
</reference>
<protein>
    <recommendedName>
        <fullName evidence="6">WD40 repeat domain-containing protein</fullName>
    </recommendedName>
</protein>
<evidence type="ECO:0000256" key="3">
    <source>
        <dbReference type="PROSITE-ProRule" id="PRU00221"/>
    </source>
</evidence>
<keyword evidence="5" id="KW-1185">Reference proteome</keyword>
<evidence type="ECO:0008006" key="6">
    <source>
        <dbReference type="Google" id="ProtNLM"/>
    </source>
</evidence>